<protein>
    <recommendedName>
        <fullName evidence="2">Fumarylacetoacetase-like C-terminal domain-containing protein</fullName>
    </recommendedName>
</protein>
<accession>A0ABT7WMY6</accession>
<dbReference type="InterPro" id="IPR011234">
    <property type="entry name" value="Fumarylacetoacetase-like_C"/>
</dbReference>
<name>A0ABT7WMY6_9GAMM</name>
<dbReference type="RefSeq" id="WP_267980288.1">
    <property type="nucleotide sequence ID" value="NZ_JAPQKF010000002.1"/>
</dbReference>
<evidence type="ECO:0000313" key="4">
    <source>
        <dbReference type="Proteomes" id="UP001168524"/>
    </source>
</evidence>
<dbReference type="InterPro" id="IPR036663">
    <property type="entry name" value="Fumarylacetoacetase_C_sf"/>
</dbReference>
<comment type="caution">
    <text evidence="3">The sequence shown here is derived from an EMBL/GenBank/DDBJ whole genome shotgun (WGS) entry which is preliminary data.</text>
</comment>
<organism evidence="3 4">
    <name type="scientific">Acinetobacter thutiue</name>
    <dbReference type="NCBI Taxonomy" id="2998078"/>
    <lineage>
        <taxon>Bacteria</taxon>
        <taxon>Pseudomonadati</taxon>
        <taxon>Pseudomonadota</taxon>
        <taxon>Gammaproteobacteria</taxon>
        <taxon>Moraxellales</taxon>
        <taxon>Moraxellaceae</taxon>
        <taxon>Acinetobacter</taxon>
    </lineage>
</organism>
<dbReference type="EMBL" id="JAUDZE010000002">
    <property type="protein sequence ID" value="MDN0014050.1"/>
    <property type="molecule type" value="Genomic_DNA"/>
</dbReference>
<dbReference type="InterPro" id="IPR050772">
    <property type="entry name" value="Hydratase-Decarb/MhpD_sf"/>
</dbReference>
<dbReference type="PANTHER" id="PTHR30143">
    <property type="entry name" value="ACID HYDRATASE"/>
    <property type="match status" value="1"/>
</dbReference>
<evidence type="ECO:0000259" key="2">
    <source>
        <dbReference type="Pfam" id="PF01557"/>
    </source>
</evidence>
<keyword evidence="4" id="KW-1185">Reference proteome</keyword>
<dbReference type="Proteomes" id="UP001168524">
    <property type="component" value="Unassembled WGS sequence"/>
</dbReference>
<dbReference type="Gene3D" id="3.90.850.10">
    <property type="entry name" value="Fumarylacetoacetase-like, C-terminal domain"/>
    <property type="match status" value="1"/>
</dbReference>
<proteinExistence type="predicted"/>
<dbReference type="SUPFAM" id="SSF56529">
    <property type="entry name" value="FAH"/>
    <property type="match status" value="1"/>
</dbReference>
<dbReference type="PANTHER" id="PTHR30143:SF0">
    <property type="entry name" value="2-KETO-4-PENTENOATE HYDRATASE"/>
    <property type="match status" value="1"/>
</dbReference>
<keyword evidence="1" id="KW-0456">Lyase</keyword>
<reference evidence="3" key="1">
    <citation type="submission" date="2023-06" db="EMBL/GenBank/DDBJ databases">
        <title>Two novel species of Acinetobacter isolated from motorbike repairing workshop in Vietnam.</title>
        <authorList>
            <person name="Le N.T.T."/>
        </authorList>
    </citation>
    <scope>NUCLEOTIDE SEQUENCE</scope>
    <source>
        <strain evidence="3">VNH17</strain>
    </source>
</reference>
<feature type="domain" description="Fumarylacetoacetase-like C-terminal" evidence="2">
    <location>
        <begin position="99"/>
        <end position="228"/>
    </location>
</feature>
<evidence type="ECO:0000313" key="3">
    <source>
        <dbReference type="EMBL" id="MDN0014050.1"/>
    </source>
</evidence>
<sequence>MSVDQLTELQHRLLDARIARHCLDATEFESAEMDQAYEIQAQLIQQYCHETACTVSGWKVALSGALAKAKYGLQQPVYGQLCADMQLANDSCIELAQLYQPKLEVELAFILKETISTADCTDAELLAKVGSIRPAIEIADTRWLNWQFNLGQFLADNSAAQFYVLGDEVDVSITELDINHLIEHANVEVIVTTQPEDQPIRNYLWLVRTLLAQHKSLQAGEVILTGSIIRPIDLKAGQYQFQVFGQQVSLKVT</sequence>
<gene>
    <name evidence="3" type="ORF">QTA56_07340</name>
</gene>
<dbReference type="Pfam" id="PF01557">
    <property type="entry name" value="FAA_hydrolase"/>
    <property type="match status" value="1"/>
</dbReference>
<evidence type="ECO:0000256" key="1">
    <source>
        <dbReference type="ARBA" id="ARBA00023239"/>
    </source>
</evidence>